<evidence type="ECO:0000256" key="2">
    <source>
        <dbReference type="ARBA" id="ARBA00023004"/>
    </source>
</evidence>
<evidence type="ECO:0000313" key="6">
    <source>
        <dbReference type="Proteomes" id="UP000294567"/>
    </source>
</evidence>
<gene>
    <name evidence="5" type="ORF">EDD65_10790</name>
</gene>
<dbReference type="GO" id="GO:0046872">
    <property type="term" value="F:metal ion binding"/>
    <property type="evidence" value="ECO:0007669"/>
    <property type="project" value="UniProtKB-KW"/>
</dbReference>
<evidence type="ECO:0000313" key="5">
    <source>
        <dbReference type="EMBL" id="TCS88735.1"/>
    </source>
</evidence>
<keyword evidence="2" id="KW-0408">Iron</keyword>
<dbReference type="AlphaFoldDB" id="A0A4R3KU17"/>
<sequence length="283" mass="31430">MRLAVISGKGGTGKTTIATSIAELENGSVRIDADVEASNMYLYYTGKDMDKEYFSASQVAYVDLSLCNQCGICNEICKFDAIDLGKVNELKCEGCGACIISCPEKAITLVEEKTADIYRTEIPNGNIFRAKMEIGADGSGLLISHLREKAEEYGKNTLTILDGSPGIGCPVIASITGNHWVLIVTEPTKSGFEDFLRVYELTKHFNIPAMVCINKYDINEEVTAEIEDYCKKNNIPLVGKIPFDETIVQSINELKPIIYYENSKANQAIRNMWKKMKEDYLKI</sequence>
<keyword evidence="3" id="KW-0411">Iron-sulfur</keyword>
<organism evidence="5 6">
    <name type="scientific">Keratinibaculum paraultunense</name>
    <dbReference type="NCBI Taxonomy" id="1278232"/>
    <lineage>
        <taxon>Bacteria</taxon>
        <taxon>Bacillati</taxon>
        <taxon>Bacillota</taxon>
        <taxon>Tissierellia</taxon>
        <taxon>Tissierellales</taxon>
        <taxon>Tepidimicrobiaceae</taxon>
        <taxon>Keratinibaculum</taxon>
    </lineage>
</organism>
<dbReference type="PANTHER" id="PTHR43534">
    <property type="entry name" value="MIND SUPERFAMILY P-LOOP ATPASE CONTAINING AN INSERTED FERREDOXIN DOMAIN"/>
    <property type="match status" value="1"/>
</dbReference>
<name>A0A4R3KU17_9FIRM</name>
<dbReference type="InterPro" id="IPR017900">
    <property type="entry name" value="4Fe4S_Fe_S_CS"/>
</dbReference>
<feature type="domain" description="4Fe-4S ferredoxin-type" evidence="4">
    <location>
        <begin position="58"/>
        <end position="82"/>
    </location>
</feature>
<proteinExistence type="predicted"/>
<dbReference type="PROSITE" id="PS00198">
    <property type="entry name" value="4FE4S_FER_1"/>
    <property type="match status" value="1"/>
</dbReference>
<keyword evidence="1" id="KW-0479">Metal-binding</keyword>
<dbReference type="CDD" id="cd03110">
    <property type="entry name" value="SIMIBI_bact_arch"/>
    <property type="match status" value="1"/>
</dbReference>
<protein>
    <submittedName>
        <fullName evidence="5">MinD superfamily P-loop ATPase</fullName>
    </submittedName>
</protein>
<dbReference type="EMBL" id="SMAE01000007">
    <property type="protein sequence ID" value="TCS88735.1"/>
    <property type="molecule type" value="Genomic_DNA"/>
</dbReference>
<feature type="domain" description="4Fe-4S ferredoxin-type" evidence="4">
    <location>
        <begin position="83"/>
        <end position="112"/>
    </location>
</feature>
<keyword evidence="6" id="KW-1185">Reference proteome</keyword>
<evidence type="ECO:0000259" key="4">
    <source>
        <dbReference type="PROSITE" id="PS51379"/>
    </source>
</evidence>
<dbReference type="Pfam" id="PF01656">
    <property type="entry name" value="CbiA"/>
    <property type="match status" value="1"/>
</dbReference>
<dbReference type="GO" id="GO:0051536">
    <property type="term" value="F:iron-sulfur cluster binding"/>
    <property type="evidence" value="ECO:0007669"/>
    <property type="project" value="UniProtKB-KW"/>
</dbReference>
<evidence type="ECO:0000256" key="1">
    <source>
        <dbReference type="ARBA" id="ARBA00022723"/>
    </source>
</evidence>
<dbReference type="SUPFAM" id="SSF54862">
    <property type="entry name" value="4Fe-4S ferredoxins"/>
    <property type="match status" value="1"/>
</dbReference>
<dbReference type="RefSeq" id="WP_132027789.1">
    <property type="nucleotide sequence ID" value="NZ_CP068564.1"/>
</dbReference>
<dbReference type="PROSITE" id="PS51379">
    <property type="entry name" value="4FE4S_FER_2"/>
    <property type="match status" value="2"/>
</dbReference>
<comment type="caution">
    <text evidence="5">The sequence shown here is derived from an EMBL/GenBank/DDBJ whole genome shotgun (WGS) entry which is preliminary data.</text>
</comment>
<dbReference type="PANTHER" id="PTHR43534:SF1">
    <property type="entry name" value="4FE-4S CLUSTER CONTAINING PARA FAMILY ATPASE PROTEIN"/>
    <property type="match status" value="1"/>
</dbReference>
<dbReference type="OrthoDB" id="9813995at2"/>
<dbReference type="Gene3D" id="3.30.70.20">
    <property type="match status" value="1"/>
</dbReference>
<dbReference type="SUPFAM" id="SSF52540">
    <property type="entry name" value="P-loop containing nucleoside triphosphate hydrolases"/>
    <property type="match status" value="1"/>
</dbReference>
<accession>A0A4R3KU17</accession>
<dbReference type="InterPro" id="IPR017896">
    <property type="entry name" value="4Fe4S_Fe-S-bd"/>
</dbReference>
<evidence type="ECO:0000256" key="3">
    <source>
        <dbReference type="ARBA" id="ARBA00023014"/>
    </source>
</evidence>
<reference evidence="5 6" key="1">
    <citation type="submission" date="2019-03" db="EMBL/GenBank/DDBJ databases">
        <title>Genomic Encyclopedia of Type Strains, Phase IV (KMG-IV): sequencing the most valuable type-strain genomes for metagenomic binning, comparative biology and taxonomic classification.</title>
        <authorList>
            <person name="Goeker M."/>
        </authorList>
    </citation>
    <scope>NUCLEOTIDE SEQUENCE [LARGE SCALE GENOMIC DNA]</scope>
    <source>
        <strain evidence="5 6">DSM 26752</strain>
    </source>
</reference>
<dbReference type="Gene3D" id="3.40.50.300">
    <property type="entry name" value="P-loop containing nucleotide triphosphate hydrolases"/>
    <property type="match status" value="1"/>
</dbReference>
<dbReference type="InterPro" id="IPR002586">
    <property type="entry name" value="CobQ/CobB/MinD/ParA_Nub-bd_dom"/>
</dbReference>
<dbReference type="Proteomes" id="UP000294567">
    <property type="component" value="Unassembled WGS sequence"/>
</dbReference>
<dbReference type="Pfam" id="PF00037">
    <property type="entry name" value="Fer4"/>
    <property type="match status" value="2"/>
</dbReference>
<dbReference type="InterPro" id="IPR027417">
    <property type="entry name" value="P-loop_NTPase"/>
</dbReference>